<gene>
    <name evidence="16" type="ORF">GOB87_03705</name>
</gene>
<evidence type="ECO:0000256" key="7">
    <source>
        <dbReference type="ARBA" id="ARBA00023136"/>
    </source>
</evidence>
<evidence type="ECO:0000256" key="13">
    <source>
        <dbReference type="ARBA" id="ARBA00042775"/>
    </source>
</evidence>
<dbReference type="InterPro" id="IPR046357">
    <property type="entry name" value="PPIase_dom_sf"/>
</dbReference>
<dbReference type="Pfam" id="PF13145">
    <property type="entry name" value="Rotamase_2"/>
    <property type="match status" value="1"/>
</dbReference>
<evidence type="ECO:0000313" key="17">
    <source>
        <dbReference type="Proteomes" id="UP000597459"/>
    </source>
</evidence>
<feature type="domain" description="PpiC" evidence="15">
    <location>
        <begin position="253"/>
        <end position="370"/>
    </location>
</feature>
<dbReference type="Pfam" id="PF13624">
    <property type="entry name" value="SurA_N_3"/>
    <property type="match status" value="1"/>
</dbReference>
<dbReference type="AlphaFoldDB" id="A0A967B555"/>
<evidence type="ECO:0000256" key="1">
    <source>
        <dbReference type="ARBA" id="ARBA00004382"/>
    </source>
</evidence>
<keyword evidence="7 14" id="KW-0472">Membrane</keyword>
<keyword evidence="4" id="KW-0997">Cell inner membrane</keyword>
<evidence type="ECO:0000256" key="10">
    <source>
        <dbReference type="ARBA" id="ARBA00031484"/>
    </source>
</evidence>
<evidence type="ECO:0000256" key="4">
    <source>
        <dbReference type="ARBA" id="ARBA00022519"/>
    </source>
</evidence>
<dbReference type="PANTHER" id="PTHR47529">
    <property type="entry name" value="PEPTIDYL-PROLYL CIS-TRANS ISOMERASE D"/>
    <property type="match status" value="1"/>
</dbReference>
<dbReference type="RefSeq" id="WP_166313199.1">
    <property type="nucleotide sequence ID" value="NZ_WOTH01000004.1"/>
</dbReference>
<name>A0A967B555_9PROT</name>
<dbReference type="EMBL" id="WOTH01000004">
    <property type="protein sequence ID" value="NHO53068.1"/>
    <property type="molecule type" value="Genomic_DNA"/>
</dbReference>
<keyword evidence="16" id="KW-0413">Isomerase</keyword>
<evidence type="ECO:0000256" key="2">
    <source>
        <dbReference type="ARBA" id="ARBA00018370"/>
    </source>
</evidence>
<evidence type="ECO:0000256" key="6">
    <source>
        <dbReference type="ARBA" id="ARBA00022989"/>
    </source>
</evidence>
<feature type="transmembrane region" description="Helical" evidence="14">
    <location>
        <begin position="12"/>
        <end position="32"/>
    </location>
</feature>
<keyword evidence="6 14" id="KW-1133">Transmembrane helix</keyword>
<dbReference type="InterPro" id="IPR052029">
    <property type="entry name" value="PpiD_chaperone"/>
</dbReference>
<evidence type="ECO:0000256" key="14">
    <source>
        <dbReference type="SAM" id="Phobius"/>
    </source>
</evidence>
<dbReference type="Gene3D" id="1.10.4030.10">
    <property type="entry name" value="Porin chaperone SurA, peptide-binding domain"/>
    <property type="match status" value="1"/>
</dbReference>
<comment type="similarity">
    <text evidence="11">Belongs to the PpiD chaperone family.</text>
</comment>
<reference evidence="16" key="1">
    <citation type="submission" date="2019-11" db="EMBL/GenBank/DDBJ databases">
        <title>Description of new Acetobacter species.</title>
        <authorList>
            <person name="Cleenwerck I."/>
            <person name="Sombolestani A.S."/>
        </authorList>
    </citation>
    <scope>NUCLEOTIDE SEQUENCE</scope>
    <source>
        <strain evidence="16">LMG 1626</strain>
    </source>
</reference>
<organism evidence="16 17">
    <name type="scientific">Acetobacter estunensis</name>
    <dbReference type="NCBI Taxonomy" id="104097"/>
    <lineage>
        <taxon>Bacteria</taxon>
        <taxon>Pseudomonadati</taxon>
        <taxon>Pseudomonadota</taxon>
        <taxon>Alphaproteobacteria</taxon>
        <taxon>Acetobacterales</taxon>
        <taxon>Acetobacteraceae</taxon>
        <taxon>Acetobacter</taxon>
    </lineage>
</organism>
<accession>A0A967B555</accession>
<comment type="subcellular location">
    <subcellularLocation>
        <location evidence="1">Cell inner membrane</location>
        <topology evidence="1">Single-pass type II membrane protein</topology>
        <orientation evidence="1">Periplasmic side</orientation>
    </subcellularLocation>
</comment>
<comment type="caution">
    <text evidence="16">The sequence shown here is derived from an EMBL/GenBank/DDBJ whole genome shotgun (WGS) entry which is preliminary data.</text>
</comment>
<dbReference type="PANTHER" id="PTHR47529:SF1">
    <property type="entry name" value="PERIPLASMIC CHAPERONE PPID"/>
    <property type="match status" value="1"/>
</dbReference>
<keyword evidence="5 14" id="KW-0812">Transmembrane</keyword>
<protein>
    <recommendedName>
        <fullName evidence="2">Parvulin-like PPIase</fullName>
    </recommendedName>
    <alternativeName>
        <fullName evidence="9">Peptidyl-prolyl cis-trans isomerase plp</fullName>
    </alternativeName>
    <alternativeName>
        <fullName evidence="12">Periplasmic chaperone PpiD</fullName>
    </alternativeName>
    <alternativeName>
        <fullName evidence="13">Periplasmic folding chaperone</fullName>
    </alternativeName>
    <alternativeName>
        <fullName evidence="10">Rotamase plp</fullName>
    </alternativeName>
</protein>
<evidence type="ECO:0000256" key="12">
    <source>
        <dbReference type="ARBA" id="ARBA00040743"/>
    </source>
</evidence>
<evidence type="ECO:0000256" key="3">
    <source>
        <dbReference type="ARBA" id="ARBA00022475"/>
    </source>
</evidence>
<keyword evidence="8" id="KW-0143">Chaperone</keyword>
<evidence type="ECO:0000256" key="11">
    <source>
        <dbReference type="ARBA" id="ARBA00038408"/>
    </source>
</evidence>
<keyword evidence="17" id="KW-1185">Reference proteome</keyword>
<dbReference type="Gene3D" id="3.10.50.40">
    <property type="match status" value="1"/>
</dbReference>
<dbReference type="GO" id="GO:0005886">
    <property type="term" value="C:plasma membrane"/>
    <property type="evidence" value="ECO:0007669"/>
    <property type="project" value="UniProtKB-SubCell"/>
</dbReference>
<evidence type="ECO:0000256" key="5">
    <source>
        <dbReference type="ARBA" id="ARBA00022692"/>
    </source>
</evidence>
<evidence type="ECO:0000256" key="8">
    <source>
        <dbReference type="ARBA" id="ARBA00023186"/>
    </source>
</evidence>
<evidence type="ECO:0000256" key="9">
    <source>
        <dbReference type="ARBA" id="ARBA00030642"/>
    </source>
</evidence>
<evidence type="ECO:0000313" key="16">
    <source>
        <dbReference type="EMBL" id="NHO53068.1"/>
    </source>
</evidence>
<dbReference type="GO" id="GO:0003755">
    <property type="term" value="F:peptidyl-prolyl cis-trans isomerase activity"/>
    <property type="evidence" value="ECO:0007669"/>
    <property type="project" value="InterPro"/>
</dbReference>
<proteinExistence type="inferred from homology"/>
<dbReference type="SUPFAM" id="SSF109998">
    <property type="entry name" value="Triger factor/SurA peptide-binding domain-like"/>
    <property type="match status" value="1"/>
</dbReference>
<sequence length="647" mass="69736">MISFLRHFVVDSWVGRILAFVIFLAFVGWGVGDVITNMADDPATVATVGAQKVSTRDFAAALQREMPAMAQQMGAPDVAHIPAILRQQMGREVLQRLIGQAEVLEAAKTYGIDVSDEAVRDEVFSMSYFKGKDGNFDRQKLNAILSANGMTEKRFLGLVHDDIAGRAILEPLAMGVHTPDFVVRRTYAHETETRVIDLLRVPFAEQADPGTPDDATLRRYYANHPWLFQSPEYRHARIVVLSPDTVAKMVPASDEELHRLYDSQRERFHQPELRSVEVVTASDEMAANAIATLWKGGADWKQVQVAAKDAAAVAFDDARPSSFPSDALRKAVFDAAPDVVSGPVKTEMGVAVFRVTKVTPPREISFEAAQPTLRDEITQVRGPSMVSANVPKLQDALAGAGLESIPTDLGAAAAAGFLDAQGMTKEGEPAPLPATGELRDAIVKRVFAQDKGAPPQLMEAKGPGPKGQPPVSLGWYAVSVDEITPAQPMSFETAHGKVLAAWQNEMRHQAANQHATQFYVAAQNKGGLAAVVPEGAPLQKGLMVSRARPLDALPRDLGAVVMHMPVGRSVMGEDDKGFVVLTVTAIEHPDPKSDSLGMARVRDGLSESMASDVTSAYIHGLGKRFKVKILPGGVKAAMQDAGYGDDS</sequence>
<dbReference type="Proteomes" id="UP000597459">
    <property type="component" value="Unassembled WGS sequence"/>
</dbReference>
<keyword evidence="3" id="KW-1003">Cell membrane</keyword>
<evidence type="ECO:0000259" key="15">
    <source>
        <dbReference type="Pfam" id="PF13145"/>
    </source>
</evidence>
<dbReference type="InterPro" id="IPR000297">
    <property type="entry name" value="PPIase_PpiC"/>
</dbReference>
<dbReference type="InterPro" id="IPR027304">
    <property type="entry name" value="Trigger_fact/SurA_dom_sf"/>
</dbReference>
<dbReference type="SUPFAM" id="SSF54534">
    <property type="entry name" value="FKBP-like"/>
    <property type="match status" value="1"/>
</dbReference>